<dbReference type="Pfam" id="PF20155">
    <property type="entry name" value="TMP_3"/>
    <property type="match status" value="1"/>
</dbReference>
<dbReference type="GeneID" id="15011502"/>
<evidence type="ECO:0000256" key="1">
    <source>
        <dbReference type="ARBA" id="ARBA00022465"/>
    </source>
</evidence>
<feature type="coiled-coil region" evidence="2">
    <location>
        <begin position="124"/>
        <end position="151"/>
    </location>
</feature>
<dbReference type="NCBIfam" id="TIGR02675">
    <property type="entry name" value="tape_meas_nterm"/>
    <property type="match status" value="1"/>
</dbReference>
<sequence length="1611" mass="170888">MANKDVNLTITARNAATKTIKSVGDALKDLRTAQKQANAQNDGGTQSVKNMAGAYGELVGQVRRLKAIADVSKNVNSAAAAVERLGAANKALATDQKKVADNLAKAKGNTDAVKASQKAVNTELAAQNAALAEAKALKAQMKKDLVQEERLYKKISTAADKSQQGASFSRPVAQSAAIFQADNVGDQRVALMKVQATIDNLTSSTKQLKTEQSALTSESSKATAAETKLNGEYTKLTNTLQNNTRALAAGRAELEKIQDAAGRLGASGGMGDLVANQEKLKTATREVTAEMERLGTVQAALNRFDAGGANFTDPKTATAIKAQREEINKARAAYELLTAEYQRLSTSSRAVLAPQSAAAKAAREVGDAAAAAKRELASQIQIMQRIPGAAGNMRSTINGIFRGYNTDGRTALSLTQRIRAEVISLALAYGGLHEAIRLMSEVVDAYRTMEAATNRIMVVVEGDTRRTADELGFLSRMASRLGVDFGVLSDEYSKFAVAANAAGYSMESTRKIFTSVSEAGRVNKLSTEQMSGAFLAFTQIIQKGKFSAEEVTRQLSERLPGATAILAEAMFGSADAVDQLFDAMKKGELLATEDNLLKYADGLDKKFGSQLAKSLRTTTTLIGQFTNELFQAKLRIGEGGFIDALNVALKSMIEYFKSREGRDFFLAIGDGMGKVVSTIPFLVQNFGTIISLIKTFVAFKMAQWLFNTAFAMKQVAVQTLGMRVKLTDAALTFKTTAASSGLLTRSFVGLRAAMLAIPGGLIIAGLSTAISLLMGNWAGGVTEINREIDEHNRIMGEILKAYEFAKDKAGDWTEALPDSVDLSAVESDFIRQLTAAERDFTDLVNNGFKVGLSRKNFFSDITGQVRDEILALSVELKKTEDIKAYITGLEELAKSTTNLKMREVIVGLLDSASAAEASAERLGEVATAGREMGSEIDAVIEVADNFNRSLEDMTVAAESAADAVDDSGEKAEKYAELMDEVGSKIKGVAEELKLLAEIEALDEMLVQLVANANGLDEVAAAFLRVRQAQDQLRTDAITVPSADSFESEYVRRAASGAGSKEEELVRAVTALAEKMGIAAEDLLTAISYETGGDPTNTRAGSNNVTSQGRHFGLIQFGDGPGAAGERYGVTRDSSITEQVIAAGNYLSDAGIKAGDGLKRIYAAINTGTPDGGGRTDENNGGAPGTSDEKVDNQMEGHRNRAQGLLAAYGGLVKEVEDLASAEQDAAEDRAKVLEDGRNATAEAIAEGAFAIEQQDLINAGKERQAAIEDAIRSAKADDPAISEAELATIAAQTAAIYDKENALSAEEVRKKKIEAVDKSLNDLESQRNSLIQQRDALKAQGDIEGSEAINSEIVDITDALDAAYESAIRFWEALGGEGSLAAIEALKASKLEIVETGQAALFTAEELNTSIADGLTSTLSAGMSKLAQYFTDFQAYQEEGVSVFQAMRTAFLQFAADFLIKIGQMIVKQLFLNALKSAMGGATGGVGGLISGAIGKVLHTGGIAGQAGGTSRSVSPANYIGASRYHGGGIAGLKPDEVPAILQKGEEVLTANDDRHRKNGGGKNSQRPMRIVNAIDGPSFLEAALGDTSGEEIFINKVRSMKDSIKAALEV</sequence>
<feature type="coiled-coil region" evidence="2">
    <location>
        <begin position="1313"/>
        <end position="1340"/>
    </location>
</feature>
<name>M4QSY8_9CAUD</name>
<dbReference type="RefSeq" id="YP_007674929.1">
    <property type="nucleotide sequence ID" value="NC_020853.1"/>
</dbReference>
<reference evidence="5 6" key="1">
    <citation type="submission" date="2010-10" db="EMBL/GenBank/DDBJ databases">
        <title>The Genome Sequence of Loktanella phage pCB2051-A.</title>
        <authorList>
            <consortium name="The Broad Institute Genome Sequencing Platform"/>
            <person name="Henn M.R."/>
            <person name="Buchan A."/>
            <person name="Levin J."/>
            <person name="Malboeuf C."/>
            <person name="Casali M."/>
            <person name="Russ C."/>
            <person name="Lennon N."/>
            <person name="Chapman S.B."/>
            <person name="Erlich R."/>
            <person name="Young S.K."/>
            <person name="Yandava C."/>
            <person name="Zeng Q."/>
            <person name="Alvarado L."/>
            <person name="Anderson S."/>
            <person name="Berlin A."/>
            <person name="Chen Z."/>
            <person name="Freedman E."/>
            <person name="Gellesch M."/>
            <person name="Goldberg J."/>
            <person name="Green L."/>
            <person name="Griggs A."/>
            <person name="Gujja S."/>
            <person name="Heilman E.R."/>
            <person name="Heiman D."/>
            <person name="Hollinger A."/>
            <person name="Howarth C."/>
            <person name="Larson L."/>
            <person name="Mehta T."/>
            <person name="Pearson M."/>
            <person name="Roberts A."/>
            <person name="Ryan E."/>
            <person name="Saif S."/>
            <person name="Shea T."/>
            <person name="Shenoy N."/>
            <person name="Sisk P."/>
            <person name="Stolte C."/>
            <person name="Sykes S."/>
            <person name="White J."/>
            <person name="Haas B."/>
            <person name="Nusbaum C."/>
            <person name="Birren B."/>
        </authorList>
    </citation>
    <scope>NUCLEOTIDE SEQUENCE [LARGE SCALE GENOMIC DNA]</scope>
    <source>
        <strain evidence="6">pCB2051-A</strain>
    </source>
</reference>
<keyword evidence="6" id="KW-1185">Reference proteome</keyword>
<gene>
    <name evidence="5" type="ORF">LOKG_00033</name>
</gene>
<evidence type="ECO:0000259" key="4">
    <source>
        <dbReference type="Pfam" id="PF20155"/>
    </source>
</evidence>
<organism evidence="5 6">
    <name type="scientific">Loktanella phage pCB2051-A</name>
    <dbReference type="NCBI Taxonomy" id="754044"/>
    <lineage>
        <taxon>Viruses</taxon>
        <taxon>Duplodnaviria</taxon>
        <taxon>Heunggongvirae</taxon>
        <taxon>Uroviricota</taxon>
        <taxon>Caudoviricetes</taxon>
        <taxon>Casjensviridae</taxon>
        <taxon>Broinstvirus</taxon>
        <taxon>Broinstvirus pCB2051A</taxon>
    </lineage>
</organism>
<evidence type="ECO:0000256" key="3">
    <source>
        <dbReference type="SAM" id="MobiDB-lite"/>
    </source>
</evidence>
<dbReference type="KEGG" id="vg:15011502"/>
<keyword evidence="1" id="KW-1245">Viral tail assembly</keyword>
<feature type="region of interest" description="Disordered" evidence="3">
    <location>
        <begin position="1165"/>
        <end position="1191"/>
    </location>
</feature>
<protein>
    <submittedName>
        <fullName evidence="5">Tail length tape measure protein</fullName>
    </submittedName>
</protein>
<accession>M4QSY8</accession>
<feature type="domain" description="Tape measure protein N-terminal" evidence="4">
    <location>
        <begin position="441"/>
        <end position="632"/>
    </location>
</feature>
<evidence type="ECO:0000313" key="5">
    <source>
        <dbReference type="EMBL" id="AGH31469.1"/>
    </source>
</evidence>
<keyword evidence="2" id="KW-0175">Coiled coil</keyword>
<evidence type="ECO:0000256" key="2">
    <source>
        <dbReference type="SAM" id="Coils"/>
    </source>
</evidence>
<dbReference type="InterPro" id="IPR013491">
    <property type="entry name" value="Tape_meas_N"/>
</dbReference>
<keyword evidence="1" id="KW-1188">Viral release from host cell</keyword>
<dbReference type="PANTHER" id="PTHR23159:SF60">
    <property type="entry name" value="SPINDLE ASSEMBLY ABNORMAL PROTEIN 4"/>
    <property type="match status" value="1"/>
</dbReference>
<dbReference type="EMBL" id="HQ632859">
    <property type="protein sequence ID" value="AGH31469.1"/>
    <property type="molecule type" value="Genomic_DNA"/>
</dbReference>
<dbReference type="Proteomes" id="UP000201389">
    <property type="component" value="Segment"/>
</dbReference>
<proteinExistence type="predicted"/>
<dbReference type="PANTHER" id="PTHR23159">
    <property type="entry name" value="CENTROSOMAL PROTEIN 2"/>
    <property type="match status" value="1"/>
</dbReference>
<evidence type="ECO:0000313" key="6">
    <source>
        <dbReference type="Proteomes" id="UP000201389"/>
    </source>
</evidence>
<feature type="coiled-coil region" evidence="2">
    <location>
        <begin position="320"/>
        <end position="347"/>
    </location>
</feature>
<dbReference type="GO" id="GO:0098003">
    <property type="term" value="P:viral tail assembly"/>
    <property type="evidence" value="ECO:0007669"/>
    <property type="project" value="UniProtKB-KW"/>
</dbReference>
<dbReference type="SUPFAM" id="SSF58104">
    <property type="entry name" value="Methyl-accepting chemotaxis protein (MCP) signaling domain"/>
    <property type="match status" value="1"/>
</dbReference>